<evidence type="ECO:0000313" key="1">
    <source>
        <dbReference type="EMBL" id="CAF2069463.1"/>
    </source>
</evidence>
<evidence type="ECO:0000313" key="2">
    <source>
        <dbReference type="EMBL" id="CAF2137587.1"/>
    </source>
</evidence>
<protein>
    <recommendedName>
        <fullName evidence="6">Mono(ADP-ribosyl)transferase</fullName>
    </recommendedName>
</protein>
<proteinExistence type="predicted"/>
<comment type="caution">
    <text evidence="3">The sequence shown here is derived from an EMBL/GenBank/DDBJ whole genome shotgun (WGS) entry which is preliminary data.</text>
</comment>
<name>A0A819PCT5_9BILA</name>
<dbReference type="EMBL" id="CAJNRF010012097">
    <property type="protein sequence ID" value="CAF2137587.1"/>
    <property type="molecule type" value="Genomic_DNA"/>
</dbReference>
<dbReference type="PROSITE" id="PS51996">
    <property type="entry name" value="TR_MART"/>
    <property type="match status" value="1"/>
</dbReference>
<dbReference type="AlphaFoldDB" id="A0A819PCT5"/>
<evidence type="ECO:0000313" key="4">
    <source>
        <dbReference type="EMBL" id="CAF4123317.1"/>
    </source>
</evidence>
<dbReference type="Gene3D" id="3.90.176.10">
    <property type="entry name" value="Toxin ADP-ribosyltransferase, Chain A, domain 1"/>
    <property type="match status" value="1"/>
</dbReference>
<evidence type="ECO:0008006" key="6">
    <source>
        <dbReference type="Google" id="ProtNLM"/>
    </source>
</evidence>
<dbReference type="Proteomes" id="UP000663842">
    <property type="component" value="Unassembled WGS sequence"/>
</dbReference>
<organism evidence="3 5">
    <name type="scientific">Rotaria magnacalcarata</name>
    <dbReference type="NCBI Taxonomy" id="392030"/>
    <lineage>
        <taxon>Eukaryota</taxon>
        <taxon>Metazoa</taxon>
        <taxon>Spiralia</taxon>
        <taxon>Gnathifera</taxon>
        <taxon>Rotifera</taxon>
        <taxon>Eurotatoria</taxon>
        <taxon>Bdelloidea</taxon>
        <taxon>Philodinida</taxon>
        <taxon>Philodinidae</taxon>
        <taxon>Rotaria</taxon>
    </lineage>
</organism>
<dbReference type="Proteomes" id="UP000663866">
    <property type="component" value="Unassembled WGS sequence"/>
</dbReference>
<accession>A0A819PCT5</accession>
<dbReference type="EMBL" id="CAJNRG010004798">
    <property type="protein sequence ID" value="CAF2069463.1"/>
    <property type="molecule type" value="Genomic_DNA"/>
</dbReference>
<evidence type="ECO:0000313" key="3">
    <source>
        <dbReference type="EMBL" id="CAF4012244.1"/>
    </source>
</evidence>
<gene>
    <name evidence="3" type="ORF">OVN521_LOCUS15690</name>
    <name evidence="4" type="ORF">UXM345_LOCUS23535</name>
    <name evidence="2" type="ORF">WKI299_LOCUS27664</name>
    <name evidence="1" type="ORF">XDN619_LOCUS12239</name>
</gene>
<sequence length="352" mass="40978">MASLSIARRRLITIILNLTARTRSIFTRNSPSNITKRTRRKTDLEELREQIGSAGEYDLHDILRQQNRLEWPEWHWPVNENDKITKIVENFHRDFNKMKESSSIVGLIRIIEDTWLHLMDDNDKDWSYVKACFKQARELDDPLLILKALTDTNKFSRCLNRHSAANIYHALKLYCTLLNCPVLARTQEYTEAFTKILFHPKLKNIEAQNITVYRGMVLEDEKPIANCKVGGIIITTTFLSTSANQVVAEMFGTTPPESMISVFFTYKIRGTTRRTALKLQSISKCPEEEEILIMRFIPFKIVSVERTEDGRKIEICFDEFTEHEVSKQSNCYYHNCITLCEDDVYEINGGKH</sequence>
<keyword evidence="5" id="KW-1185">Reference proteome</keyword>
<dbReference type="Proteomes" id="UP000663856">
    <property type="component" value="Unassembled WGS sequence"/>
</dbReference>
<evidence type="ECO:0000313" key="5">
    <source>
        <dbReference type="Proteomes" id="UP000663866"/>
    </source>
</evidence>
<reference evidence="3" key="1">
    <citation type="submission" date="2021-02" db="EMBL/GenBank/DDBJ databases">
        <authorList>
            <person name="Nowell W R."/>
        </authorList>
    </citation>
    <scope>NUCLEOTIDE SEQUENCE</scope>
</reference>
<dbReference type="Proteomes" id="UP000663887">
    <property type="component" value="Unassembled WGS sequence"/>
</dbReference>
<dbReference type="GO" id="GO:0005576">
    <property type="term" value="C:extracellular region"/>
    <property type="evidence" value="ECO:0007669"/>
    <property type="project" value="InterPro"/>
</dbReference>
<dbReference type="SUPFAM" id="SSF56399">
    <property type="entry name" value="ADP-ribosylation"/>
    <property type="match status" value="1"/>
</dbReference>
<dbReference type="EMBL" id="CAJOBG010002524">
    <property type="protein sequence ID" value="CAF4012244.1"/>
    <property type="molecule type" value="Genomic_DNA"/>
</dbReference>
<dbReference type="EMBL" id="CAJOBF010004086">
    <property type="protein sequence ID" value="CAF4123317.1"/>
    <property type="molecule type" value="Genomic_DNA"/>
</dbReference>